<evidence type="ECO:0000313" key="11">
    <source>
        <dbReference type="Proteomes" id="UP001596473"/>
    </source>
</evidence>
<reference evidence="11" key="1">
    <citation type="journal article" date="2019" name="Int. J. Syst. Evol. Microbiol.">
        <title>The Global Catalogue of Microorganisms (GCM) 10K type strain sequencing project: providing services to taxonomists for standard genome sequencing and annotation.</title>
        <authorList>
            <consortium name="The Broad Institute Genomics Platform"/>
            <consortium name="The Broad Institute Genome Sequencing Center for Infectious Disease"/>
            <person name="Wu L."/>
            <person name="Ma J."/>
        </authorList>
    </citation>
    <scope>NUCLEOTIDE SEQUENCE [LARGE SCALE GENOMIC DNA]</scope>
    <source>
        <strain evidence="11">CCUG 62945</strain>
    </source>
</reference>
<evidence type="ECO:0000256" key="5">
    <source>
        <dbReference type="ARBA" id="ARBA00022970"/>
    </source>
</evidence>
<keyword evidence="7 9" id="KW-0472">Membrane</keyword>
<evidence type="ECO:0000256" key="9">
    <source>
        <dbReference type="SAM" id="Phobius"/>
    </source>
</evidence>
<evidence type="ECO:0000256" key="8">
    <source>
        <dbReference type="ARBA" id="ARBA00037998"/>
    </source>
</evidence>
<dbReference type="PANTHER" id="PTHR11795">
    <property type="entry name" value="BRANCHED-CHAIN AMINO ACID TRANSPORT SYSTEM PERMEASE PROTEIN LIVH"/>
    <property type="match status" value="1"/>
</dbReference>
<dbReference type="Pfam" id="PF02653">
    <property type="entry name" value="BPD_transp_2"/>
    <property type="match status" value="1"/>
</dbReference>
<organism evidence="10 11">
    <name type="scientific">Iodobacter arcticus</name>
    <dbReference type="NCBI Taxonomy" id="590593"/>
    <lineage>
        <taxon>Bacteria</taxon>
        <taxon>Pseudomonadati</taxon>
        <taxon>Pseudomonadota</taxon>
        <taxon>Betaproteobacteria</taxon>
        <taxon>Neisseriales</taxon>
        <taxon>Chitinibacteraceae</taxon>
        <taxon>Iodobacter</taxon>
    </lineage>
</organism>
<dbReference type="RefSeq" id="WP_380185388.1">
    <property type="nucleotide sequence ID" value="NZ_JBHTBQ010000001.1"/>
</dbReference>
<feature type="transmembrane region" description="Helical" evidence="9">
    <location>
        <begin position="183"/>
        <end position="210"/>
    </location>
</feature>
<dbReference type="InterPro" id="IPR001851">
    <property type="entry name" value="ABC_transp_permease"/>
</dbReference>
<feature type="transmembrane region" description="Helical" evidence="9">
    <location>
        <begin position="272"/>
        <end position="290"/>
    </location>
</feature>
<keyword evidence="4 9" id="KW-0812">Transmembrane</keyword>
<dbReference type="Proteomes" id="UP001596473">
    <property type="component" value="Unassembled WGS sequence"/>
</dbReference>
<feature type="transmembrane region" description="Helical" evidence="9">
    <location>
        <begin position="142"/>
        <end position="162"/>
    </location>
</feature>
<keyword evidence="3" id="KW-1003">Cell membrane</keyword>
<dbReference type="EMBL" id="JBHTBQ010000001">
    <property type="protein sequence ID" value="MFC7418414.1"/>
    <property type="molecule type" value="Genomic_DNA"/>
</dbReference>
<feature type="transmembrane region" description="Helical" evidence="9">
    <location>
        <begin position="12"/>
        <end position="32"/>
    </location>
</feature>
<proteinExistence type="inferred from homology"/>
<dbReference type="InterPro" id="IPR052157">
    <property type="entry name" value="BCAA_transport_permease"/>
</dbReference>
<gene>
    <name evidence="10" type="ORF">ACFQNF_00785</name>
</gene>
<evidence type="ECO:0000256" key="6">
    <source>
        <dbReference type="ARBA" id="ARBA00022989"/>
    </source>
</evidence>
<evidence type="ECO:0000313" key="10">
    <source>
        <dbReference type="EMBL" id="MFC7418414.1"/>
    </source>
</evidence>
<sequence>MSELITFLTPYLISGLGVGAVYALSGVGLVVLYRASGVLNFAFGALGAISAYCAWSLLELDYPQIVVWLAAIVVSTLLSLLYGALLAPRLAHRDRTTRSIATLGFALVILGFTEWFWGETVRRLSLPTDAEALDFGDIRLTYTRILSLILALIMMSAISLLLNKTRLGLQMRALANNRSLSALLGIAVTRIDTAAWLISGAFAGVCGLLLANMVRLQATTLTFMVIPAFAAAIIGRLSSLPITVAAGIVIGMLEALSITIPGFAIYRSVTPFLLALIAMMIFAVAYPASIES</sequence>
<evidence type="ECO:0000256" key="2">
    <source>
        <dbReference type="ARBA" id="ARBA00022448"/>
    </source>
</evidence>
<feature type="transmembrane region" description="Helical" evidence="9">
    <location>
        <begin position="39"/>
        <end position="58"/>
    </location>
</feature>
<keyword evidence="2" id="KW-0813">Transport</keyword>
<accession>A0ABW2QSF2</accession>
<feature type="transmembrane region" description="Helical" evidence="9">
    <location>
        <begin position="64"/>
        <end position="87"/>
    </location>
</feature>
<evidence type="ECO:0000256" key="7">
    <source>
        <dbReference type="ARBA" id="ARBA00023136"/>
    </source>
</evidence>
<dbReference type="CDD" id="cd06582">
    <property type="entry name" value="TM_PBP1_LivH_like"/>
    <property type="match status" value="1"/>
</dbReference>
<evidence type="ECO:0000256" key="3">
    <source>
        <dbReference type="ARBA" id="ARBA00022475"/>
    </source>
</evidence>
<keyword evidence="11" id="KW-1185">Reference proteome</keyword>
<comment type="caution">
    <text evidence="10">The sequence shown here is derived from an EMBL/GenBank/DDBJ whole genome shotgun (WGS) entry which is preliminary data.</text>
</comment>
<name>A0ABW2QSF2_9NEIS</name>
<dbReference type="PANTHER" id="PTHR11795:SF449">
    <property type="entry name" value="BRANCHED-CHAIN AMINO ACID TRANSPORT PERMEASE PROTEIN LIVH-RELATED"/>
    <property type="match status" value="1"/>
</dbReference>
<keyword evidence="6 9" id="KW-1133">Transmembrane helix</keyword>
<comment type="subcellular location">
    <subcellularLocation>
        <location evidence="1">Cell membrane</location>
        <topology evidence="1">Multi-pass membrane protein</topology>
    </subcellularLocation>
</comment>
<feature type="transmembrane region" description="Helical" evidence="9">
    <location>
        <begin position="99"/>
        <end position="117"/>
    </location>
</feature>
<keyword evidence="5" id="KW-0029">Amino-acid transport</keyword>
<evidence type="ECO:0000256" key="4">
    <source>
        <dbReference type="ARBA" id="ARBA00022692"/>
    </source>
</evidence>
<evidence type="ECO:0000256" key="1">
    <source>
        <dbReference type="ARBA" id="ARBA00004651"/>
    </source>
</evidence>
<protein>
    <submittedName>
        <fullName evidence="10">Branched-chain amino acid ABC transporter permease</fullName>
    </submittedName>
</protein>
<comment type="similarity">
    <text evidence="8">Belongs to the binding-protein-dependent transport system permease family. LivHM subfamily.</text>
</comment>